<accession>A0AAV4XY66</accession>
<keyword evidence="2" id="KW-1185">Reference proteome</keyword>
<gene>
    <name evidence="1" type="ORF">CEXT_521571</name>
</gene>
<organism evidence="1 2">
    <name type="scientific">Caerostris extrusa</name>
    <name type="common">Bark spider</name>
    <name type="synonym">Caerostris bankana</name>
    <dbReference type="NCBI Taxonomy" id="172846"/>
    <lineage>
        <taxon>Eukaryota</taxon>
        <taxon>Metazoa</taxon>
        <taxon>Ecdysozoa</taxon>
        <taxon>Arthropoda</taxon>
        <taxon>Chelicerata</taxon>
        <taxon>Arachnida</taxon>
        <taxon>Araneae</taxon>
        <taxon>Araneomorphae</taxon>
        <taxon>Entelegynae</taxon>
        <taxon>Araneoidea</taxon>
        <taxon>Araneidae</taxon>
        <taxon>Caerostris</taxon>
    </lineage>
</organism>
<comment type="caution">
    <text evidence="1">The sequence shown here is derived from an EMBL/GenBank/DDBJ whole genome shotgun (WGS) entry which is preliminary data.</text>
</comment>
<dbReference type="EMBL" id="BPLR01000960">
    <property type="protein sequence ID" value="GIY98748.1"/>
    <property type="molecule type" value="Genomic_DNA"/>
</dbReference>
<reference evidence="1 2" key="1">
    <citation type="submission" date="2021-06" db="EMBL/GenBank/DDBJ databases">
        <title>Caerostris extrusa draft genome.</title>
        <authorList>
            <person name="Kono N."/>
            <person name="Arakawa K."/>
        </authorList>
    </citation>
    <scope>NUCLEOTIDE SEQUENCE [LARGE SCALE GENOMIC DNA]</scope>
</reference>
<proteinExistence type="predicted"/>
<name>A0AAV4XY66_CAEEX</name>
<evidence type="ECO:0000313" key="2">
    <source>
        <dbReference type="Proteomes" id="UP001054945"/>
    </source>
</evidence>
<protein>
    <submittedName>
        <fullName evidence="1">Uncharacterized protein</fullName>
    </submittedName>
</protein>
<evidence type="ECO:0000313" key="1">
    <source>
        <dbReference type="EMBL" id="GIY98748.1"/>
    </source>
</evidence>
<dbReference type="AlphaFoldDB" id="A0AAV4XY66"/>
<dbReference type="Proteomes" id="UP001054945">
    <property type="component" value="Unassembled WGS sequence"/>
</dbReference>
<sequence>MQREPATTQMTFLRNSSTEWKGVNRKGLEQKDKMRFSLSPNQILLTQWVKERSGTSSSSDGVINVASLT</sequence>